<evidence type="ECO:0000313" key="2">
    <source>
        <dbReference type="EMBL" id="GAU29825.1"/>
    </source>
</evidence>
<accession>A0A2Z6N1G0</accession>
<evidence type="ECO:0000313" key="3">
    <source>
        <dbReference type="Proteomes" id="UP000242715"/>
    </source>
</evidence>
<dbReference type="AlphaFoldDB" id="A0A2Z6N1G0"/>
<dbReference type="EMBL" id="DF973408">
    <property type="protein sequence ID" value="GAU29825.1"/>
    <property type="molecule type" value="Genomic_DNA"/>
</dbReference>
<organism evidence="2 3">
    <name type="scientific">Trifolium subterraneum</name>
    <name type="common">Subterranean clover</name>
    <dbReference type="NCBI Taxonomy" id="3900"/>
    <lineage>
        <taxon>Eukaryota</taxon>
        <taxon>Viridiplantae</taxon>
        <taxon>Streptophyta</taxon>
        <taxon>Embryophyta</taxon>
        <taxon>Tracheophyta</taxon>
        <taxon>Spermatophyta</taxon>
        <taxon>Magnoliopsida</taxon>
        <taxon>eudicotyledons</taxon>
        <taxon>Gunneridae</taxon>
        <taxon>Pentapetalae</taxon>
        <taxon>rosids</taxon>
        <taxon>fabids</taxon>
        <taxon>Fabales</taxon>
        <taxon>Fabaceae</taxon>
        <taxon>Papilionoideae</taxon>
        <taxon>50 kb inversion clade</taxon>
        <taxon>NPAAA clade</taxon>
        <taxon>Hologalegina</taxon>
        <taxon>IRL clade</taxon>
        <taxon>Trifolieae</taxon>
        <taxon>Trifolium</taxon>
    </lineage>
</organism>
<sequence length="182" mass="19537">MESPNPNSSKNSSASPKETNSPIKNSKGPTKDAPETALEVLEELKVGKNEIGRGDSKVVAANSSMVEVTGVELNDNQAIHLKKRKNNIEVKGFDPTKNPICPRCNREFFTYNAAIEHLRINPNCASTGTSKASQPDLNKGANEVQPMEIGSSNAAAAPPKPAERKGCGFDLNELPPPEKDDE</sequence>
<feature type="compositionally biased region" description="Polar residues" evidence="1">
    <location>
        <begin position="127"/>
        <end position="136"/>
    </location>
</feature>
<feature type="region of interest" description="Disordered" evidence="1">
    <location>
        <begin position="1"/>
        <end position="36"/>
    </location>
</feature>
<evidence type="ECO:0000256" key="1">
    <source>
        <dbReference type="SAM" id="MobiDB-lite"/>
    </source>
</evidence>
<name>A0A2Z6N1G0_TRISU</name>
<feature type="compositionally biased region" description="Polar residues" evidence="1">
    <location>
        <begin position="18"/>
        <end position="28"/>
    </location>
</feature>
<feature type="compositionally biased region" description="Low complexity" evidence="1">
    <location>
        <begin position="1"/>
        <end position="17"/>
    </location>
</feature>
<dbReference type="OrthoDB" id="10378637at2759"/>
<gene>
    <name evidence="2" type="ORF">TSUD_223710</name>
</gene>
<feature type="region of interest" description="Disordered" evidence="1">
    <location>
        <begin position="127"/>
        <end position="182"/>
    </location>
</feature>
<keyword evidence="3" id="KW-1185">Reference proteome</keyword>
<proteinExistence type="predicted"/>
<reference evidence="3" key="1">
    <citation type="journal article" date="2017" name="Front. Plant Sci.">
        <title>Climate Clever Clovers: New Paradigm to Reduce the Environmental Footprint of Ruminants by Breeding Low Methanogenic Forages Utilizing Haplotype Variation.</title>
        <authorList>
            <person name="Kaur P."/>
            <person name="Appels R."/>
            <person name="Bayer P.E."/>
            <person name="Keeble-Gagnere G."/>
            <person name="Wang J."/>
            <person name="Hirakawa H."/>
            <person name="Shirasawa K."/>
            <person name="Vercoe P."/>
            <person name="Stefanova K."/>
            <person name="Durmic Z."/>
            <person name="Nichols P."/>
            <person name="Revell C."/>
            <person name="Isobe S.N."/>
            <person name="Edwards D."/>
            <person name="Erskine W."/>
        </authorList>
    </citation>
    <scope>NUCLEOTIDE SEQUENCE [LARGE SCALE GENOMIC DNA]</scope>
    <source>
        <strain evidence="3">cv. Daliak</strain>
    </source>
</reference>
<dbReference type="Proteomes" id="UP000242715">
    <property type="component" value="Unassembled WGS sequence"/>
</dbReference>
<protein>
    <submittedName>
        <fullName evidence="2">Uncharacterized protein</fullName>
    </submittedName>
</protein>